<keyword evidence="2" id="KW-0732">Signal</keyword>
<dbReference type="PANTHER" id="PTHR39335">
    <property type="entry name" value="BLL4220 PROTEIN"/>
    <property type="match status" value="1"/>
</dbReference>
<dbReference type="OrthoDB" id="597632at2"/>
<keyword evidence="3" id="KW-0449">Lipoprotein</keyword>
<dbReference type="AlphaFoldDB" id="A0A4R6J7Y6"/>
<feature type="chain" id="PRO_5038830422" evidence="2">
    <location>
        <begin position="23"/>
        <end position="321"/>
    </location>
</feature>
<feature type="region of interest" description="Disordered" evidence="1">
    <location>
        <begin position="32"/>
        <end position="60"/>
    </location>
</feature>
<dbReference type="RefSeq" id="WP_133805436.1">
    <property type="nucleotide sequence ID" value="NZ_SNWQ01000034.1"/>
</dbReference>
<keyword evidence="4" id="KW-1185">Reference proteome</keyword>
<evidence type="ECO:0000313" key="3">
    <source>
        <dbReference type="EMBL" id="TDO31001.1"/>
    </source>
</evidence>
<dbReference type="Pfam" id="PF03640">
    <property type="entry name" value="Lipoprotein_15"/>
    <property type="match status" value="4"/>
</dbReference>
<dbReference type="PROSITE" id="PS51257">
    <property type="entry name" value="PROKAR_LIPOPROTEIN"/>
    <property type="match status" value="1"/>
</dbReference>
<evidence type="ECO:0000256" key="1">
    <source>
        <dbReference type="SAM" id="MobiDB-lite"/>
    </source>
</evidence>
<evidence type="ECO:0000256" key="2">
    <source>
        <dbReference type="SAM" id="SignalP"/>
    </source>
</evidence>
<dbReference type="GO" id="GO:0043448">
    <property type="term" value="P:alkane catabolic process"/>
    <property type="evidence" value="ECO:0007669"/>
    <property type="project" value="TreeGrafter"/>
</dbReference>
<feature type="signal peptide" evidence="2">
    <location>
        <begin position="1"/>
        <end position="22"/>
    </location>
</feature>
<name>A0A4R6J7Y6_9ACTN</name>
<sequence>MKKSLAATITALAAVLTLSACGSSLLGSSGSEGGQAAGGAPAPAAQEVQGQAGGAQTGGAQAQGGQKVLKVQQVPGLTPIVTSASGRTVYRFDNDSANPSQSTCFDACAKTWEPVLAGSGVVVEGGGIDESKLGTIDRPEGKQVTLKGWPLYYFKDDLKLGQLAGQGQGQGGVWFAVNPQGGKAKSTQQAKAAAPAQKDVQTLTVNVVDGFMPFVTNQAGRTIYRFDNDSAKPSRTTCFGECTKKWEPVLAGKNGVRILSNKISPVSVGLIDRPEGKQVTLNGWPLYYFHKDKELGQTAGYGVGNLWFAIAPNGKKAARCP</sequence>
<accession>A0A4R6J7Y6</accession>
<gene>
    <name evidence="3" type="ORF">EV643_13425</name>
</gene>
<evidence type="ECO:0000313" key="4">
    <source>
        <dbReference type="Proteomes" id="UP000295388"/>
    </source>
</evidence>
<proteinExistence type="predicted"/>
<protein>
    <submittedName>
        <fullName evidence="3">Putative lipoprotein with Yx(FWY)xxD motif</fullName>
    </submittedName>
</protein>
<reference evidence="3 4" key="1">
    <citation type="submission" date="2019-03" db="EMBL/GenBank/DDBJ databases">
        <title>Genomic Encyclopedia of Type Strains, Phase III (KMG-III): the genomes of soil and plant-associated and newly described type strains.</title>
        <authorList>
            <person name="Whitman W."/>
        </authorList>
    </citation>
    <scope>NUCLEOTIDE SEQUENCE [LARGE SCALE GENOMIC DNA]</scope>
    <source>
        <strain evidence="3 4">VKM Ac-2527</strain>
    </source>
</reference>
<dbReference type="EMBL" id="SNWQ01000034">
    <property type="protein sequence ID" value="TDO31001.1"/>
    <property type="molecule type" value="Genomic_DNA"/>
</dbReference>
<feature type="compositionally biased region" description="Low complexity" evidence="1">
    <location>
        <begin position="38"/>
        <end position="50"/>
    </location>
</feature>
<dbReference type="InterPro" id="IPR005297">
    <property type="entry name" value="Lipoprotein_repeat"/>
</dbReference>
<comment type="caution">
    <text evidence="3">The sequence shown here is derived from an EMBL/GenBank/DDBJ whole genome shotgun (WGS) entry which is preliminary data.</text>
</comment>
<organism evidence="3 4">
    <name type="scientific">Kribbella caucasensis</name>
    <dbReference type="NCBI Taxonomy" id="2512215"/>
    <lineage>
        <taxon>Bacteria</taxon>
        <taxon>Bacillati</taxon>
        <taxon>Actinomycetota</taxon>
        <taxon>Actinomycetes</taxon>
        <taxon>Propionibacteriales</taxon>
        <taxon>Kribbellaceae</taxon>
        <taxon>Kribbella</taxon>
    </lineage>
</organism>
<dbReference type="PANTHER" id="PTHR39335:SF1">
    <property type="entry name" value="BLL4220 PROTEIN"/>
    <property type="match status" value="1"/>
</dbReference>
<dbReference type="Proteomes" id="UP000295388">
    <property type="component" value="Unassembled WGS sequence"/>
</dbReference>